<evidence type="ECO:0000256" key="11">
    <source>
        <dbReference type="SAM" id="MobiDB-lite"/>
    </source>
</evidence>
<dbReference type="GO" id="GO:0016407">
    <property type="term" value="F:acetyltransferase activity"/>
    <property type="evidence" value="ECO:0007669"/>
    <property type="project" value="TreeGrafter"/>
</dbReference>
<evidence type="ECO:0000313" key="14">
    <source>
        <dbReference type="EMBL" id="DAC74088.1"/>
    </source>
</evidence>
<evidence type="ECO:0000256" key="4">
    <source>
        <dbReference type="ARBA" id="ARBA00022679"/>
    </source>
</evidence>
<reference evidence="14" key="1">
    <citation type="journal article" date="2019" name="Mar. Biotechnol.">
        <title>Production of Lipids and Proteome Variation in a Chilean Thraustochytrium striatum Strain Cultured under Different Growth Conditions.</title>
        <authorList>
            <person name="Shene C."/>
            <person name="Garces M."/>
            <person name="Vergara D."/>
            <person name="Pena J."/>
            <person name="Claverol S."/>
            <person name="Rubilar M."/>
            <person name="Leyton A."/>
        </authorList>
    </citation>
    <scope>NUCLEOTIDE SEQUENCE</scope>
</reference>
<feature type="region of interest" description="Disordered" evidence="11">
    <location>
        <begin position="108"/>
        <end position="146"/>
    </location>
</feature>
<dbReference type="Pfam" id="PF02817">
    <property type="entry name" value="E3_binding"/>
    <property type="match status" value="1"/>
</dbReference>
<dbReference type="InterPro" id="IPR050743">
    <property type="entry name" value="2-oxoacid_DH_E2_comp"/>
</dbReference>
<dbReference type="EMBL" id="BK010452">
    <property type="protein sequence ID" value="DAC74088.1"/>
    <property type="molecule type" value="mRNA"/>
</dbReference>
<dbReference type="CDD" id="cd06849">
    <property type="entry name" value="lipoyl_domain"/>
    <property type="match status" value="1"/>
</dbReference>
<feature type="region of interest" description="Disordered" evidence="11">
    <location>
        <begin position="236"/>
        <end position="265"/>
    </location>
</feature>
<evidence type="ECO:0000256" key="5">
    <source>
        <dbReference type="ARBA" id="ARBA00022823"/>
    </source>
</evidence>
<keyword evidence="4 10" id="KW-0808">Transferase</keyword>
<keyword evidence="6" id="KW-0809">Transit peptide</keyword>
<dbReference type="PROSITE" id="PS50968">
    <property type="entry name" value="BIOTINYL_LIPOYL"/>
    <property type="match status" value="1"/>
</dbReference>
<comment type="similarity">
    <text evidence="3 10">Belongs to the 2-oxoacid dehydrogenase family.</text>
</comment>
<feature type="compositionally biased region" description="Low complexity" evidence="11">
    <location>
        <begin position="245"/>
        <end position="265"/>
    </location>
</feature>
<dbReference type="GO" id="GO:0005829">
    <property type="term" value="C:cytosol"/>
    <property type="evidence" value="ECO:0007669"/>
    <property type="project" value="UniProtKB-ARBA"/>
</dbReference>
<dbReference type="InterPro" id="IPR004167">
    <property type="entry name" value="PSBD"/>
</dbReference>
<evidence type="ECO:0000256" key="7">
    <source>
        <dbReference type="ARBA" id="ARBA00023128"/>
    </source>
</evidence>
<dbReference type="SUPFAM" id="SSF47005">
    <property type="entry name" value="Peripheral subunit-binding domain of 2-oxo acid dehydrogenase complex"/>
    <property type="match status" value="1"/>
</dbReference>
<feature type="domain" description="Peripheral subunit-binding (PSBD)" evidence="13">
    <location>
        <begin position="179"/>
        <end position="216"/>
    </location>
</feature>
<evidence type="ECO:0000256" key="6">
    <source>
        <dbReference type="ARBA" id="ARBA00022946"/>
    </source>
</evidence>
<dbReference type="InterPro" id="IPR000089">
    <property type="entry name" value="Biotin_lipoyl"/>
</dbReference>
<dbReference type="Gene3D" id="4.10.320.10">
    <property type="entry name" value="E3-binding domain"/>
    <property type="match status" value="1"/>
</dbReference>
<keyword evidence="8 10" id="KW-0012">Acyltransferase</keyword>
<name>A0A455ZA82_9STRA</name>
<organism evidence="14">
    <name type="scientific">Thraustochytrium sp. LLF1b</name>
    <dbReference type="NCBI Taxonomy" id="1112570"/>
    <lineage>
        <taxon>Eukaryota</taxon>
        <taxon>Sar</taxon>
        <taxon>Stramenopiles</taxon>
        <taxon>Bigyra</taxon>
        <taxon>Labyrinthulomycetes</taxon>
        <taxon>Thraustochytrida</taxon>
        <taxon>Thraustochytriidae</taxon>
        <taxon>Thraustochytrium</taxon>
    </lineage>
</organism>
<dbReference type="SUPFAM" id="SSF51230">
    <property type="entry name" value="Single hybrid motif"/>
    <property type="match status" value="1"/>
</dbReference>
<comment type="subcellular location">
    <subcellularLocation>
        <location evidence="2">Mitochondrion matrix</location>
    </subcellularLocation>
</comment>
<accession>A0A455ZA82</accession>
<dbReference type="FunFam" id="3.30.559.10:FF:000027">
    <property type="entry name" value="Dihydrolipoamide acetyltransferase component of pyruvate dehydrogenase complex"/>
    <property type="match status" value="1"/>
</dbReference>
<dbReference type="Gene3D" id="2.40.50.100">
    <property type="match status" value="1"/>
</dbReference>
<evidence type="ECO:0000256" key="10">
    <source>
        <dbReference type="RuleBase" id="RU003423"/>
    </source>
</evidence>
<sequence length="509" mass="54670">MLGRIARSWGRSGRVGFVRGFHGSRFSLGQVPFKLADIGEGIAEVEVLQWFVEPGDTVKQFDKICEVQSDKATVEITSRYDGVVQSLNWKVGDMAKVGETLVELEVDGVDTPAAVNSDDAAPQEEKQEEPEPEPVAPPPEVPATLKRMGSFSVDPVIRPPSEEVAYHAPPRASPDERILATPAVRRLARDHSLNLEQVPATGKGGRVLKGDVLAYIASVPVEERQRQANLLRSKEQANVAGAPEPASAVPASGKAAPASSAAPAVPTPVTKLAEDVVVPVKGIQRIMVKSMEASLKIPHFNFMEEYEMSDLAEFRTKLKANAEQRGVKLSYMPILIKAASLALVQYPGLNAHFNVEQSEVVQKASHNIAIAMDTPRGLLVPVIRDCQEKSIIDIAQDLVALQALGADNKLGEKELSGGTFTLSNIGAIGGTYASPIIPSPTVVIGALGRIQTVPRFSDPADLSSVYASKVMNISWAADHRVVDGASIARFSNQLKTYIQEPLTMVSDLS</sequence>
<dbReference type="Pfam" id="PF00364">
    <property type="entry name" value="Biotin_lipoyl"/>
    <property type="match status" value="1"/>
</dbReference>
<dbReference type="InterPro" id="IPR011053">
    <property type="entry name" value="Single_hybrid_motif"/>
</dbReference>
<evidence type="ECO:0000259" key="13">
    <source>
        <dbReference type="PROSITE" id="PS51826"/>
    </source>
</evidence>
<dbReference type="FunFam" id="2.40.50.100:FF:000013">
    <property type="entry name" value="Dihydrolipoamide acetyltransferase component of pyruvate dehydrogenase complex"/>
    <property type="match status" value="1"/>
</dbReference>
<dbReference type="PROSITE" id="PS00189">
    <property type="entry name" value="LIPOYL"/>
    <property type="match status" value="1"/>
</dbReference>
<dbReference type="InterPro" id="IPR001078">
    <property type="entry name" value="2-oxoacid_DH_actylTfrase"/>
</dbReference>
<evidence type="ECO:0000256" key="9">
    <source>
        <dbReference type="ARBA" id="ARBA00051775"/>
    </source>
</evidence>
<dbReference type="Gene3D" id="3.30.559.10">
    <property type="entry name" value="Chloramphenicol acetyltransferase-like domain"/>
    <property type="match status" value="1"/>
</dbReference>
<dbReference type="GO" id="GO:0005759">
    <property type="term" value="C:mitochondrial matrix"/>
    <property type="evidence" value="ECO:0007669"/>
    <property type="project" value="UniProtKB-SubCell"/>
</dbReference>
<comment type="cofactor">
    <cofactor evidence="1 10">
        <name>(R)-lipoate</name>
        <dbReference type="ChEBI" id="CHEBI:83088"/>
    </cofactor>
</comment>
<evidence type="ECO:0000259" key="12">
    <source>
        <dbReference type="PROSITE" id="PS50968"/>
    </source>
</evidence>
<dbReference type="FunFam" id="4.10.320.10:FF:000002">
    <property type="entry name" value="Dihydrolipoamide acetyltransferase component of pyruvate dehydrogenase complex"/>
    <property type="match status" value="1"/>
</dbReference>
<evidence type="ECO:0000256" key="3">
    <source>
        <dbReference type="ARBA" id="ARBA00007317"/>
    </source>
</evidence>
<dbReference type="PANTHER" id="PTHR43178:SF5">
    <property type="entry name" value="LIPOAMIDE ACYLTRANSFERASE COMPONENT OF BRANCHED-CHAIN ALPHA-KETO ACID DEHYDROGENASE COMPLEX, MITOCHONDRIAL"/>
    <property type="match status" value="1"/>
</dbReference>
<protein>
    <recommendedName>
        <fullName evidence="10">Dihydrolipoamide acetyltransferase component of pyruvate dehydrogenase complex</fullName>
        <ecNumber evidence="10">2.3.1.-</ecNumber>
    </recommendedName>
</protein>
<keyword evidence="5 10" id="KW-0450">Lipoyl</keyword>
<keyword evidence="7" id="KW-0496">Mitochondrion</keyword>
<evidence type="ECO:0000256" key="2">
    <source>
        <dbReference type="ARBA" id="ARBA00004305"/>
    </source>
</evidence>
<dbReference type="InterPro" id="IPR023213">
    <property type="entry name" value="CAT-like_dom_sf"/>
</dbReference>
<feature type="domain" description="Lipoyl-binding" evidence="12">
    <location>
        <begin position="30"/>
        <end position="105"/>
    </location>
</feature>
<dbReference type="EC" id="2.3.1.-" evidence="10"/>
<dbReference type="PANTHER" id="PTHR43178">
    <property type="entry name" value="DIHYDROLIPOAMIDE ACETYLTRANSFERASE COMPONENT OF PYRUVATE DEHYDROGENASE COMPLEX"/>
    <property type="match status" value="1"/>
</dbReference>
<dbReference type="AlphaFoldDB" id="A0A455ZA82"/>
<dbReference type="SUPFAM" id="SSF52777">
    <property type="entry name" value="CoA-dependent acyltransferases"/>
    <property type="match status" value="1"/>
</dbReference>
<dbReference type="GO" id="GO:0043754">
    <property type="term" value="F:dihydrolipoamide branched chain acyltransferase activity"/>
    <property type="evidence" value="ECO:0007669"/>
    <property type="project" value="UniProtKB-EC"/>
</dbReference>
<proteinExistence type="evidence at transcript level"/>
<dbReference type="Pfam" id="PF00198">
    <property type="entry name" value="2-oxoacid_dh"/>
    <property type="match status" value="1"/>
</dbReference>
<dbReference type="PROSITE" id="PS51826">
    <property type="entry name" value="PSBD"/>
    <property type="match status" value="1"/>
</dbReference>
<dbReference type="InterPro" id="IPR036625">
    <property type="entry name" value="E3-bd_dom_sf"/>
</dbReference>
<dbReference type="GO" id="GO:0031405">
    <property type="term" value="F:lipoic acid binding"/>
    <property type="evidence" value="ECO:0007669"/>
    <property type="project" value="TreeGrafter"/>
</dbReference>
<comment type="catalytic activity">
    <reaction evidence="9">
        <text>N(6)-[(R)-dihydrolipoyl]-L-lysyl-[protein] + 2-methylpropanoyl-CoA = N(6)-[(R)-S(8)-2-methylpropanoyldihydrolipoyl]-L-lysyl-[protein] + CoA</text>
        <dbReference type="Rhea" id="RHEA:18865"/>
        <dbReference type="Rhea" id="RHEA-COMP:10475"/>
        <dbReference type="Rhea" id="RHEA-COMP:10497"/>
        <dbReference type="ChEBI" id="CHEBI:57287"/>
        <dbReference type="ChEBI" id="CHEBI:57338"/>
        <dbReference type="ChEBI" id="CHEBI:83100"/>
        <dbReference type="ChEBI" id="CHEBI:83142"/>
        <dbReference type="EC" id="2.3.1.168"/>
    </reaction>
    <physiologicalReaction direction="left-to-right" evidence="9">
        <dbReference type="Rhea" id="RHEA:18866"/>
    </physiologicalReaction>
</comment>
<dbReference type="InterPro" id="IPR003016">
    <property type="entry name" value="2-oxoA_DH_lipoyl-BS"/>
</dbReference>
<evidence type="ECO:0000256" key="8">
    <source>
        <dbReference type="ARBA" id="ARBA00023315"/>
    </source>
</evidence>
<evidence type="ECO:0000256" key="1">
    <source>
        <dbReference type="ARBA" id="ARBA00001938"/>
    </source>
</evidence>